<dbReference type="AlphaFoldDB" id="A0A518V403"/>
<dbReference type="Proteomes" id="UP000319432">
    <property type="component" value="Chromosome"/>
</dbReference>
<dbReference type="EMBL" id="CP033464">
    <property type="protein sequence ID" value="QDX91710.1"/>
    <property type="molecule type" value="Genomic_DNA"/>
</dbReference>
<gene>
    <name evidence="1" type="ORF">EEL30_04580</name>
</gene>
<keyword evidence="2" id="KW-1185">Reference proteome</keyword>
<sequence length="340" mass="38628">MSFPVKSEREITEQIVLCDKRGRLRPEAIGWSRHPFHNCQIPGHVGRKKKWNFWFIASDQVIITVAVCHLDYIGLAFFHLIDLQSGQKVEQTVKIPFARGIYLPDDVDSDVHFKHKQLQLSFTRTEGTTTILASGVASGGIPYTAEISIAETTEALHMVIPWSGTRFQYTAKQPGRAAVGTVRVGCKIYNLTIETTSASLDFGRGAWPYDTKWNWMTCSFRWKGSWCGCNLGAGWTDGTGMTENGLLIHQRAEKIAEPIQFLYDPAYPMRTWHITTTSSDRVQLMFTPIHYQEKRENYVVLSSHLKQYIGKCSGTMQTEGGDVIRIEDVWGICEEQQARW</sequence>
<dbReference type="PANTHER" id="PTHR35868:SF3">
    <property type="entry name" value="DUF2804 DOMAIN-CONTAINING PROTEIN"/>
    <property type="match status" value="1"/>
</dbReference>
<protein>
    <submittedName>
        <fullName evidence="1">DUF2804 domain-containing protein</fullName>
    </submittedName>
</protein>
<accession>A0A518V403</accession>
<evidence type="ECO:0000313" key="1">
    <source>
        <dbReference type="EMBL" id="QDX91710.1"/>
    </source>
</evidence>
<evidence type="ECO:0000313" key="2">
    <source>
        <dbReference type="Proteomes" id="UP000319432"/>
    </source>
</evidence>
<proteinExistence type="predicted"/>
<dbReference type="PANTHER" id="PTHR35868">
    <property type="entry name" value="DUF2804 DOMAIN-CONTAINING PROTEIN-RELATED"/>
    <property type="match status" value="1"/>
</dbReference>
<name>A0A518V403_BRELA</name>
<dbReference type="OrthoDB" id="9762066at2"/>
<dbReference type="InterPro" id="IPR021243">
    <property type="entry name" value="DUF2804"/>
</dbReference>
<dbReference type="Pfam" id="PF10974">
    <property type="entry name" value="DUF2804"/>
    <property type="match status" value="1"/>
</dbReference>
<organism evidence="1 2">
    <name type="scientific">Brevibacillus laterosporus</name>
    <name type="common">Bacillus laterosporus</name>
    <dbReference type="NCBI Taxonomy" id="1465"/>
    <lineage>
        <taxon>Bacteria</taxon>
        <taxon>Bacillati</taxon>
        <taxon>Bacillota</taxon>
        <taxon>Bacilli</taxon>
        <taxon>Bacillales</taxon>
        <taxon>Paenibacillaceae</taxon>
        <taxon>Brevibacillus</taxon>
    </lineage>
</organism>
<reference evidence="1 2" key="1">
    <citation type="submission" date="2018-11" db="EMBL/GenBank/DDBJ databases">
        <title>Phylogenetic determinants of toxin gene distribution in genomes of Brevibacillus laterosporus.</title>
        <authorList>
            <person name="Glare T.R."/>
            <person name="Durrant A."/>
            <person name="Berry C."/>
            <person name="Palma L."/>
            <person name="Ormskirk M."/>
            <person name="Cox M.O."/>
        </authorList>
    </citation>
    <scope>NUCLEOTIDE SEQUENCE [LARGE SCALE GENOMIC DNA]</scope>
    <source>
        <strain evidence="1 2">1821L</strain>
    </source>
</reference>